<dbReference type="EMBL" id="PKSL01000048">
    <property type="protein sequence ID" value="POW10237.1"/>
    <property type="molecule type" value="Genomic_DNA"/>
</dbReference>
<proteinExistence type="inferred from homology"/>
<evidence type="ECO:0000259" key="3">
    <source>
        <dbReference type="Pfam" id="PF00561"/>
    </source>
</evidence>
<accession>A0A2S4VL09</accession>
<dbReference type="Pfam" id="PF00561">
    <property type="entry name" value="Abhydrolase_1"/>
    <property type="match status" value="1"/>
</dbReference>
<name>A0A2S4VL09_9BASI</name>
<reference evidence="4" key="1">
    <citation type="submission" date="2017-12" db="EMBL/GenBank/DDBJ databases">
        <title>Gene loss provides genomic basis for host adaptation in cereal stripe rust fungi.</title>
        <authorList>
            <person name="Xia C."/>
        </authorList>
    </citation>
    <scope>NUCLEOTIDE SEQUENCE [LARGE SCALE GENOMIC DNA]</scope>
    <source>
        <strain evidence="4">93-210</strain>
    </source>
</reference>
<dbReference type="AlphaFoldDB" id="A0A2S4VL09"/>
<dbReference type="PANTHER" id="PTHR46118">
    <property type="entry name" value="PROTEIN ABHD11"/>
    <property type="match status" value="1"/>
</dbReference>
<dbReference type="Gene3D" id="3.40.50.1820">
    <property type="entry name" value="alpha/beta hydrolase"/>
    <property type="match status" value="1"/>
</dbReference>
<dbReference type="FunFam" id="3.40.50.1820:FF:000039">
    <property type="entry name" value="Esterase ybfF"/>
    <property type="match status" value="1"/>
</dbReference>
<evidence type="ECO:0000313" key="5">
    <source>
        <dbReference type="Proteomes" id="UP000239156"/>
    </source>
</evidence>
<evidence type="ECO:0000313" key="4">
    <source>
        <dbReference type="EMBL" id="POW10237.1"/>
    </source>
</evidence>
<comment type="caution">
    <text evidence="4">The sequence shown here is derived from an EMBL/GenBank/DDBJ whole genome shotgun (WGS) entry which is preliminary data.</text>
</comment>
<keyword evidence="5" id="KW-1185">Reference proteome</keyword>
<dbReference type="Proteomes" id="UP000239156">
    <property type="component" value="Unassembled WGS sequence"/>
</dbReference>
<evidence type="ECO:0000256" key="2">
    <source>
        <dbReference type="ARBA" id="ARBA00022801"/>
    </source>
</evidence>
<evidence type="ECO:0000256" key="1">
    <source>
        <dbReference type="ARBA" id="ARBA00008645"/>
    </source>
</evidence>
<dbReference type="VEuPathDB" id="FungiDB:PSHT_09207"/>
<sequence>MKPILGQTLRRAAKGYPIITILPRHPPSSFHNLSTLSSRKADIIIASKGRDHFVGYSTTTSSSPSSTPILLESEKFEPPQKSDSNRLSPIIILHGLFGSKQNWRSLAKRLCQATQRIVYTLDLRNHGESQATPGCTSYLDYSSDVKHFITMNGLKNVILIGHSMGGKVAMTLALESSISAHKEDSELIRKLIAVDISPAKGPISESFQIYIDGFKEINSRLVSSRKEADQILSRYEEVLNTPRFRDLGRRQFLLTNLKKVDHGDGRSQYEIRLPIEVLAEQLSTNQVGDFPFEPSPTDVATPVVFTKPSLFIKGAHSKYINKYNIPAIQAFFINHQLVVLDTNHWVHAEKPVEFVQTVVDFVKD</sequence>
<dbReference type="GO" id="GO:0052689">
    <property type="term" value="F:carboxylic ester hydrolase activity"/>
    <property type="evidence" value="ECO:0007669"/>
    <property type="project" value="TreeGrafter"/>
</dbReference>
<dbReference type="PANTHER" id="PTHR46118:SF4">
    <property type="entry name" value="PROTEIN ABHD11"/>
    <property type="match status" value="1"/>
</dbReference>
<gene>
    <name evidence="4" type="ORF">PSTT_06238</name>
</gene>
<feature type="domain" description="AB hydrolase-1" evidence="3">
    <location>
        <begin position="89"/>
        <end position="351"/>
    </location>
</feature>
<keyword evidence="2" id="KW-0378">Hydrolase</keyword>
<dbReference type="GO" id="GO:0005739">
    <property type="term" value="C:mitochondrion"/>
    <property type="evidence" value="ECO:0007669"/>
    <property type="project" value="TreeGrafter"/>
</dbReference>
<protein>
    <recommendedName>
        <fullName evidence="3">AB hydrolase-1 domain-containing protein</fullName>
    </recommendedName>
</protein>
<comment type="similarity">
    <text evidence="1">Belongs to the AB hydrolase superfamily.</text>
</comment>
<dbReference type="InterPro" id="IPR000073">
    <property type="entry name" value="AB_hydrolase_1"/>
</dbReference>
<dbReference type="SUPFAM" id="SSF53474">
    <property type="entry name" value="alpha/beta-Hydrolases"/>
    <property type="match status" value="1"/>
</dbReference>
<organism evidence="4 5">
    <name type="scientific">Puccinia striiformis</name>
    <dbReference type="NCBI Taxonomy" id="27350"/>
    <lineage>
        <taxon>Eukaryota</taxon>
        <taxon>Fungi</taxon>
        <taxon>Dikarya</taxon>
        <taxon>Basidiomycota</taxon>
        <taxon>Pucciniomycotina</taxon>
        <taxon>Pucciniomycetes</taxon>
        <taxon>Pucciniales</taxon>
        <taxon>Pucciniaceae</taxon>
        <taxon>Puccinia</taxon>
    </lineage>
</organism>
<dbReference type="InterPro" id="IPR029058">
    <property type="entry name" value="AB_hydrolase_fold"/>
</dbReference>
<dbReference type="VEuPathDB" id="FungiDB:PSTT_06238"/>